<evidence type="ECO:0000313" key="1">
    <source>
        <dbReference type="EMBL" id="KAH7848308.1"/>
    </source>
</evidence>
<gene>
    <name evidence="1" type="ORF">Vadar_001057</name>
</gene>
<protein>
    <submittedName>
        <fullName evidence="1">Uncharacterized protein</fullName>
    </submittedName>
</protein>
<reference evidence="1 2" key="1">
    <citation type="journal article" date="2021" name="Hortic Res">
        <title>High-quality reference genome and annotation aids understanding of berry development for evergreen blueberry (Vaccinium darrowii).</title>
        <authorList>
            <person name="Yu J."/>
            <person name="Hulse-Kemp A.M."/>
            <person name="Babiker E."/>
            <person name="Staton M."/>
        </authorList>
    </citation>
    <scope>NUCLEOTIDE SEQUENCE [LARGE SCALE GENOMIC DNA]</scope>
    <source>
        <strain evidence="2">cv. NJ 8807/NJ 8810</strain>
        <tissue evidence="1">Young leaf</tissue>
    </source>
</reference>
<sequence>MKQVKNSKRVLWASGAKPSQVNLFLSEGCPSKVGLEAQDRPQARTSVSCLEKVYSLNRYSRFEGGCSMDPLKEKPSNVAQIKWKCPPKFVLSYNWHVHAGEESNEAETEKQREMRVLEVVYLRVSDIPHNPSFPMDSEEYHLDDSYIPLIPITPIEEEQAVDLPSDVAPQQNASFEAQTQALPQDLLSTNADATQCDPQPCVNLSANEKPAPGLLPGFQVDVGVAIVAAITAIMKSAEQGSLIDTDLLVKFLSDQKMIEKLISEQATPDNAKSEPGYGSVPSLVAELIRKDGILTDTGSTSISGSNLITPSVAVSPLRPDPVIKKLANELGAATNIGVPPLTPSMALPRANTDPVIEKLVQKYREPIDKGVATPSGSYPLSSPKPGPFIDKLIQKHTAPADTAVAAPVSGSHPMTSRVAFPNPRSVPVVKKLIHERGFPNDAGSAPFYAGKLPAPPAFFLPSLKQEEINIKRTIDVYGNLEHKGNDPISRSMPLSNMDVILGASMNSHQLSNMGDAGLRFQGPSPDHERPYLSTLPYLVNPSSQANAFLPGTAPVSSFSAISAAPPVKDTNYIRSLIRQHGDMHETKDSCLSQSGKSNVHLHDPKLVPNLIANELTPRVRILPKSCIYFNSPKGCRNGSNCLYRHDVPRSLQHGSVMEGPGAKRMKIGGVIIGRT</sequence>
<keyword evidence="2" id="KW-1185">Reference proteome</keyword>
<name>A0ACB7Y486_9ERIC</name>
<comment type="caution">
    <text evidence="1">The sequence shown here is derived from an EMBL/GenBank/DDBJ whole genome shotgun (WGS) entry which is preliminary data.</text>
</comment>
<dbReference type="Proteomes" id="UP000828048">
    <property type="component" value="Chromosome 7"/>
</dbReference>
<organism evidence="1 2">
    <name type="scientific">Vaccinium darrowii</name>
    <dbReference type="NCBI Taxonomy" id="229202"/>
    <lineage>
        <taxon>Eukaryota</taxon>
        <taxon>Viridiplantae</taxon>
        <taxon>Streptophyta</taxon>
        <taxon>Embryophyta</taxon>
        <taxon>Tracheophyta</taxon>
        <taxon>Spermatophyta</taxon>
        <taxon>Magnoliopsida</taxon>
        <taxon>eudicotyledons</taxon>
        <taxon>Gunneridae</taxon>
        <taxon>Pentapetalae</taxon>
        <taxon>asterids</taxon>
        <taxon>Ericales</taxon>
        <taxon>Ericaceae</taxon>
        <taxon>Vaccinioideae</taxon>
        <taxon>Vaccinieae</taxon>
        <taxon>Vaccinium</taxon>
    </lineage>
</organism>
<proteinExistence type="predicted"/>
<accession>A0ACB7Y486</accession>
<evidence type="ECO:0000313" key="2">
    <source>
        <dbReference type="Proteomes" id="UP000828048"/>
    </source>
</evidence>
<dbReference type="EMBL" id="CM037157">
    <property type="protein sequence ID" value="KAH7848308.1"/>
    <property type="molecule type" value="Genomic_DNA"/>
</dbReference>